<dbReference type="EMBL" id="OV121133">
    <property type="protein sequence ID" value="CAH0550396.1"/>
    <property type="molecule type" value="Genomic_DNA"/>
</dbReference>
<accession>A0A9P0AWF8</accession>
<proteinExistence type="predicted"/>
<gene>
    <name evidence="1" type="ORF">MELIAE_LOCUS3226</name>
</gene>
<organism evidence="1 2">
    <name type="scientific">Brassicogethes aeneus</name>
    <name type="common">Rape pollen beetle</name>
    <name type="synonym">Meligethes aeneus</name>
    <dbReference type="NCBI Taxonomy" id="1431903"/>
    <lineage>
        <taxon>Eukaryota</taxon>
        <taxon>Metazoa</taxon>
        <taxon>Ecdysozoa</taxon>
        <taxon>Arthropoda</taxon>
        <taxon>Hexapoda</taxon>
        <taxon>Insecta</taxon>
        <taxon>Pterygota</taxon>
        <taxon>Neoptera</taxon>
        <taxon>Endopterygota</taxon>
        <taxon>Coleoptera</taxon>
        <taxon>Polyphaga</taxon>
        <taxon>Cucujiformia</taxon>
        <taxon>Nitidulidae</taxon>
        <taxon>Meligethinae</taxon>
        <taxon>Brassicogethes</taxon>
    </lineage>
</organism>
<dbReference type="AlphaFoldDB" id="A0A9P0AWF8"/>
<dbReference type="Proteomes" id="UP001154078">
    <property type="component" value="Chromosome 2"/>
</dbReference>
<keyword evidence="2" id="KW-1185">Reference proteome</keyword>
<dbReference type="OrthoDB" id="6375980at2759"/>
<evidence type="ECO:0000313" key="2">
    <source>
        <dbReference type="Proteomes" id="UP001154078"/>
    </source>
</evidence>
<name>A0A9P0AWF8_BRAAE</name>
<sequence>MTESILQTVLQFYHENRWEEALKVNKNSDNLEASKVLWVWPSLMNLRFLKKKCLEFQMEGFVSLGCGCGLLEWFIHNATGLPVMGYEINEAWWKSKYSCPQFIPLNFSPEIPDSSMLNSKCALLFCYFNNRPAFLDYVKCYKGNMVIIIGPGEGSGRHTDPEPFKPGFDSPEWILNDYQEVKDTKDYVAVYVRKQANRMLGWVFKI</sequence>
<reference evidence="1" key="1">
    <citation type="submission" date="2021-12" db="EMBL/GenBank/DDBJ databases">
        <authorList>
            <person name="King R."/>
        </authorList>
    </citation>
    <scope>NUCLEOTIDE SEQUENCE</scope>
</reference>
<protein>
    <submittedName>
        <fullName evidence="1">Uncharacterized protein</fullName>
    </submittedName>
</protein>
<evidence type="ECO:0000313" key="1">
    <source>
        <dbReference type="EMBL" id="CAH0550396.1"/>
    </source>
</evidence>